<evidence type="ECO:0000256" key="6">
    <source>
        <dbReference type="SAM" id="MobiDB-lite"/>
    </source>
</evidence>
<dbReference type="InterPro" id="IPR012677">
    <property type="entry name" value="Nucleotide-bd_a/b_plait_sf"/>
</dbReference>
<keyword evidence="2" id="KW-0677">Repeat</keyword>
<dbReference type="InterPro" id="IPR035979">
    <property type="entry name" value="RBD_domain_sf"/>
</dbReference>
<dbReference type="Gene3D" id="3.30.70.330">
    <property type="match status" value="3"/>
</dbReference>
<evidence type="ECO:0000313" key="8">
    <source>
        <dbReference type="Proteomes" id="UP000694904"/>
    </source>
</evidence>
<feature type="compositionally biased region" description="Basic and acidic residues" evidence="6">
    <location>
        <begin position="134"/>
        <end position="155"/>
    </location>
</feature>
<feature type="region of interest" description="Disordered" evidence="6">
    <location>
        <begin position="1"/>
        <end position="49"/>
    </location>
</feature>
<keyword evidence="4" id="KW-0539">Nucleus</keyword>
<evidence type="ECO:0000259" key="7">
    <source>
        <dbReference type="PROSITE" id="PS50102"/>
    </source>
</evidence>
<gene>
    <name evidence="9" type="primary">LOC108616547</name>
</gene>
<feature type="region of interest" description="Disordered" evidence="6">
    <location>
        <begin position="496"/>
        <end position="679"/>
    </location>
</feature>
<comment type="subcellular location">
    <subcellularLocation>
        <location evidence="1">Nucleus</location>
    </subcellularLocation>
</comment>
<sequence>MRQMELKKMKPLLDTEPESNDNVNEKKPAKRRNPFNTQRLKEEKERRQKKRARLIVRNISYKSTDETLREYFGQWGTLEDVHILKRGDGKLVGCAFVQYETVNQATKAILKSNGKELLGRKIFVDWAIGKDEYAAKHQKDEPEDKKPKLEVKEENENVNGTETVGKKVSEKADEDEDEDLSENEGEEDSDHDDGSDDDDNDDDDDDDSNDDEGNADDDDEDEKKDKKDLKSKLDHVKREKTISNDVQEGCTVFIKNVPFDAEDGDLRKVCRKFGVVQYAIINRQAVSGHSKGTAFVKFKAKESADLCLQAGTEFKLMDEVLDPHPALSRDEIKAKKAESSKEETKDSRNLYLAREGLIMANSKAAEGVSASDMAKRHELEQVKTQVLKNLNRFVSRNRLSIHNLPLNYDNEKLKQMALTYTGFRPHECRVMRDHKITPEHPNGKSKGFGFLSFDTHQRALAALRKLNNNPKIFGTQHRPIVAFSIEDRAVHKIKEKRTERSKLNNPTYKSKLEQRKEQRALKRKGAKPTPKITGPQDDNKAKLQKHIKKLEASRAAKAEGKQQEKQKKVSDVEGDYVGTAAKPGTSLRMRSKKKIVEQAQEHMKRVKTEKRKQKNKKIRESHLAERKANNRPKQGRKREKDELRPLINKYKNMISGNEGGGGVTDGKVKKPKRTKWYTD</sequence>
<reference evidence="8" key="1">
    <citation type="journal article" date="1997" name="Nucleic Acids Res.">
        <title>tRNAscan-SE: a program for improved detection of transfer RNA genes in genomic sequence.</title>
        <authorList>
            <person name="Lowe T.M."/>
            <person name="Eddy S.R."/>
        </authorList>
    </citation>
    <scope>NUCLEOTIDE SEQUENCE [LARGE SCALE GENOMIC DNA]</scope>
</reference>
<organism evidence="8 9">
    <name type="scientific">Drosophila arizonae</name>
    <name type="common">Fruit fly</name>
    <dbReference type="NCBI Taxonomy" id="7263"/>
    <lineage>
        <taxon>Eukaryota</taxon>
        <taxon>Metazoa</taxon>
        <taxon>Ecdysozoa</taxon>
        <taxon>Arthropoda</taxon>
        <taxon>Hexapoda</taxon>
        <taxon>Insecta</taxon>
        <taxon>Pterygota</taxon>
        <taxon>Neoptera</taxon>
        <taxon>Endopterygota</taxon>
        <taxon>Diptera</taxon>
        <taxon>Brachycera</taxon>
        <taxon>Muscomorpha</taxon>
        <taxon>Ephydroidea</taxon>
        <taxon>Drosophilidae</taxon>
        <taxon>Drosophila</taxon>
    </lineage>
</organism>
<dbReference type="CDD" id="cd12416">
    <property type="entry name" value="RRM4_RBM28_like"/>
    <property type="match status" value="1"/>
</dbReference>
<name>A0ABM1PJC4_DROAR</name>
<feature type="compositionally biased region" description="Basic and acidic residues" evidence="6">
    <location>
        <begin position="549"/>
        <end position="571"/>
    </location>
</feature>
<evidence type="ECO:0000256" key="3">
    <source>
        <dbReference type="ARBA" id="ARBA00022884"/>
    </source>
</evidence>
<dbReference type="PANTHER" id="PTHR48039">
    <property type="entry name" value="RNA-BINDING MOTIF PROTEIN 14B"/>
    <property type="match status" value="1"/>
</dbReference>
<dbReference type="GeneID" id="108616547"/>
<protein>
    <submittedName>
        <fullName evidence="9">RNA-binding protein 28</fullName>
    </submittedName>
</protein>
<evidence type="ECO:0000313" key="9">
    <source>
        <dbReference type="RefSeq" id="XP_017867310.1"/>
    </source>
</evidence>
<feature type="region of interest" description="Disordered" evidence="6">
    <location>
        <begin position="134"/>
        <end position="230"/>
    </location>
</feature>
<evidence type="ECO:0000256" key="4">
    <source>
        <dbReference type="ARBA" id="ARBA00023242"/>
    </source>
</evidence>
<feature type="compositionally biased region" description="Basic residues" evidence="6">
    <location>
        <begin position="604"/>
        <end position="617"/>
    </location>
</feature>
<feature type="compositionally biased region" description="Basic residues" evidence="6">
    <location>
        <begin position="669"/>
        <end position="679"/>
    </location>
</feature>
<dbReference type="PANTHER" id="PTHR48039:SF5">
    <property type="entry name" value="RNA-BINDING PROTEIN 28"/>
    <property type="match status" value="1"/>
</dbReference>
<dbReference type="Proteomes" id="UP000694904">
    <property type="component" value="Chromosome 5"/>
</dbReference>
<feature type="domain" description="RRM" evidence="7">
    <location>
        <begin position="250"/>
        <end position="339"/>
    </location>
</feature>
<proteinExistence type="predicted"/>
<feature type="compositionally biased region" description="Acidic residues" evidence="6">
    <location>
        <begin position="172"/>
        <end position="222"/>
    </location>
</feature>
<feature type="compositionally biased region" description="Basic and acidic residues" evidence="6">
    <location>
        <begin position="510"/>
        <end position="520"/>
    </location>
</feature>
<feature type="compositionally biased region" description="Basic and acidic residues" evidence="6">
    <location>
        <begin position="1"/>
        <end position="13"/>
    </location>
</feature>
<evidence type="ECO:0000256" key="5">
    <source>
        <dbReference type="PROSITE-ProRule" id="PRU00176"/>
    </source>
</evidence>
<dbReference type="PROSITE" id="PS50102">
    <property type="entry name" value="RRM"/>
    <property type="match status" value="3"/>
</dbReference>
<feature type="domain" description="RRM" evidence="7">
    <location>
        <begin position="397"/>
        <end position="480"/>
    </location>
</feature>
<dbReference type="InterPro" id="IPR000504">
    <property type="entry name" value="RRM_dom"/>
</dbReference>
<keyword evidence="8" id="KW-1185">Reference proteome</keyword>
<dbReference type="RefSeq" id="XP_017867310.1">
    <property type="nucleotide sequence ID" value="XM_018011821.1"/>
</dbReference>
<reference evidence="8" key="2">
    <citation type="journal article" date="2016" name="G3 (Bethesda)">
        <title>Genome Evolution in Three Species of Cactophilic Drosophila.</title>
        <authorList>
            <person name="Sanchez-Flores A."/>
            <person name="Penazola F."/>
            <person name="Carpinteyro-Ponce J."/>
            <person name="Nazario-Yepiz N."/>
            <person name="Abreu-Goodger C."/>
            <person name="Machado C.A."/>
            <person name="Markow T.A."/>
        </authorList>
    </citation>
    <scope>NUCLEOTIDE SEQUENCE [LARGE SCALE GENOMIC DNA]</scope>
</reference>
<feature type="compositionally biased region" description="Basic and acidic residues" evidence="6">
    <location>
        <begin position="594"/>
        <end position="603"/>
    </location>
</feature>
<accession>A0ABM1PJC4</accession>
<evidence type="ECO:0000256" key="2">
    <source>
        <dbReference type="ARBA" id="ARBA00022737"/>
    </source>
</evidence>
<dbReference type="SUPFAM" id="SSF54928">
    <property type="entry name" value="RNA-binding domain, RBD"/>
    <property type="match status" value="2"/>
</dbReference>
<feature type="domain" description="RRM" evidence="7">
    <location>
        <begin position="52"/>
        <end position="129"/>
    </location>
</feature>
<dbReference type="Pfam" id="PF00076">
    <property type="entry name" value="RRM_1"/>
    <property type="match status" value="3"/>
</dbReference>
<dbReference type="InterPro" id="IPR051945">
    <property type="entry name" value="RRM_MRD1_RNA_proc_ribogen"/>
</dbReference>
<evidence type="ECO:0000256" key="1">
    <source>
        <dbReference type="ARBA" id="ARBA00004123"/>
    </source>
</evidence>
<reference evidence="9" key="3">
    <citation type="submission" date="2025-08" db="UniProtKB">
        <authorList>
            <consortium name="RefSeq"/>
        </authorList>
    </citation>
    <scope>IDENTIFICATION</scope>
    <source>
        <tissue evidence="9">Whole organism</tissue>
    </source>
</reference>
<dbReference type="SMART" id="SM00360">
    <property type="entry name" value="RRM"/>
    <property type="match status" value="3"/>
</dbReference>
<keyword evidence="3 5" id="KW-0694">RNA-binding</keyword>
<feature type="compositionally biased region" description="Basic and acidic residues" evidence="6">
    <location>
        <begin position="618"/>
        <end position="628"/>
    </location>
</feature>